<dbReference type="EMBL" id="JAICBX010000001">
    <property type="protein sequence ID" value="MBW8636616.1"/>
    <property type="molecule type" value="Genomic_DNA"/>
</dbReference>
<dbReference type="AlphaFoldDB" id="A0AAE2ZKE8"/>
<dbReference type="PANTHER" id="PTHR42941:SF1">
    <property type="entry name" value="SLL1037 PROTEIN"/>
    <property type="match status" value="1"/>
</dbReference>
<dbReference type="Proteomes" id="UP001196509">
    <property type="component" value="Unassembled WGS sequence"/>
</dbReference>
<dbReference type="PANTHER" id="PTHR42941">
    <property type="entry name" value="SLL1037 PROTEIN"/>
    <property type="match status" value="1"/>
</dbReference>
<protein>
    <submittedName>
        <fullName evidence="2">TAXI family TRAP transporter solute-binding subunit</fullName>
    </submittedName>
</protein>
<comment type="caution">
    <text evidence="2">The sequence shown here is derived from an EMBL/GenBank/DDBJ whole genome shotgun (WGS) entry which is preliminary data.</text>
</comment>
<organism evidence="2 3">
    <name type="scientific">Flavimaribacter sediminis</name>
    <dbReference type="NCBI Taxonomy" id="2865987"/>
    <lineage>
        <taxon>Bacteria</taxon>
        <taxon>Pseudomonadati</taxon>
        <taxon>Pseudomonadota</taxon>
        <taxon>Alphaproteobacteria</taxon>
        <taxon>Hyphomicrobiales</taxon>
        <taxon>Rhizobiaceae</taxon>
        <taxon>Flavimaribacter</taxon>
    </lineage>
</organism>
<reference evidence="2" key="1">
    <citation type="submission" date="2021-08" db="EMBL/GenBank/DDBJ databases">
        <title>Hoeflea bacterium WL0058 sp. nov., isolated from the sediment.</title>
        <authorList>
            <person name="Wang L."/>
            <person name="Zhang D."/>
        </authorList>
    </citation>
    <scope>NUCLEOTIDE SEQUENCE</scope>
    <source>
        <strain evidence="2">WL0058</strain>
    </source>
</reference>
<dbReference type="InterPro" id="IPR011852">
    <property type="entry name" value="TRAP_TAXI"/>
</dbReference>
<dbReference type="RefSeq" id="WP_220227281.1">
    <property type="nucleotide sequence ID" value="NZ_JAICBX010000001.1"/>
</dbReference>
<dbReference type="Pfam" id="PF16868">
    <property type="entry name" value="NMT1_3"/>
    <property type="match status" value="1"/>
</dbReference>
<keyword evidence="3" id="KW-1185">Reference proteome</keyword>
<dbReference type="NCBIfam" id="TIGR02122">
    <property type="entry name" value="TRAP_TAXI"/>
    <property type="match status" value="1"/>
</dbReference>
<feature type="chain" id="PRO_5042197581" evidence="1">
    <location>
        <begin position="28"/>
        <end position="322"/>
    </location>
</feature>
<proteinExistence type="predicted"/>
<evidence type="ECO:0000313" key="2">
    <source>
        <dbReference type="EMBL" id="MBW8636616.1"/>
    </source>
</evidence>
<evidence type="ECO:0000313" key="3">
    <source>
        <dbReference type="Proteomes" id="UP001196509"/>
    </source>
</evidence>
<feature type="signal peptide" evidence="1">
    <location>
        <begin position="1"/>
        <end position="27"/>
    </location>
</feature>
<accession>A0AAE2ZKE8</accession>
<evidence type="ECO:0000256" key="1">
    <source>
        <dbReference type="SAM" id="SignalP"/>
    </source>
</evidence>
<keyword evidence="1" id="KW-0732">Signal</keyword>
<gene>
    <name evidence="2" type="ORF">K1W69_05385</name>
</gene>
<name>A0AAE2ZKE8_9HYPH</name>
<dbReference type="Gene3D" id="3.40.190.10">
    <property type="entry name" value="Periplasmic binding protein-like II"/>
    <property type="match status" value="2"/>
</dbReference>
<sequence>MIMLNRRTAIGLVAGIGLSLQAGAALADTFVRVGGGLAGTYPVFAAKLVELINENIDGVTANVVSGNVEKSQIGIQTGDLTLNIAPTFDAKKIADGKGSLGIPTPDVRHIITLYGAAIQPVAAKDGVSSLEELDDGPSRVWMGEKAGFFYQVFEPMLQAAGTSSEDIEAAGGVIEEYGYLDEVQGFQDGRLDAGIFAGPAPYGLLVQIQDNPGFKLIPMTEEQLDKLAEILPGMGRTVLPAGTYAGQDEDVLLPYYVNQLVVNANTDDELVYQITKLMYEKFGDFHGLFSGSEQIDDKDVFQYNEIPVHPGAEKFYKEVGAM</sequence>
<dbReference type="SUPFAM" id="SSF53850">
    <property type="entry name" value="Periplasmic binding protein-like II"/>
    <property type="match status" value="1"/>
</dbReference>